<feature type="compositionally biased region" description="Polar residues" evidence="1">
    <location>
        <begin position="720"/>
        <end position="734"/>
    </location>
</feature>
<proteinExistence type="predicted"/>
<sequence>MRLRMLTATVTAFLSLSDDTAVESVLADIPFFCIGIMAFGISTFFLVMKQVNLPSLYLYLSALLAFTASIFDLSQLLARGSFNVVRGYDADSVRGLIDTREVSLALSVGFRFMFFWTFVAERPRGEPPPILGKAEYVPRYHAHSASWQRWGYLGFILKWGLLALTVAIPIMQIIWRIVQDQFGLIYTVESTIEIVASSLFILKLFLNVFLSPLNPWWLWVLSYLGPIVALLISLGIGIGQLVLFAFSETTLGRFLQAIELYILIVFLLIDAFYITPKMHRHQVRKAQASNGLGGFEDLPRPTVSAATIDRNDALEATQNATENIRTSVVLPAPRSSGQVPLFLWDRNDPELGVYPDRQHSPTTEIVYPASDVRTSPRSLKIQSGIDDAPLPLPESQEELTPTTSKGEVLPLRPKTGVSFSSYYLEDDRASLPTPKPTFVSEVSRSGPDSPIYGLNGIITATGDSPLTRTKSESMNSHSTTSFDELLRQQSELDQSIAALRLFSPEESTATISDANDIATPSAPVKSSSLAPSAGTGTNSYTGTKADSSSVPSEFSLSIFPEPPTEGSGLPDNPVASIAGRNTMVPSRPENVSFDILISSPAIDEVPSMPTSPNGLGTRRFGSAGTQYDVTSFIGGLTQPSGSQQPSIIFKGADLSDVESMAESPTIVTGTNSSARPLLLNSAVPSLASPPSRENSSPLDPVSPRQTVALRPFLLGNVTSAPATSSPLSITTPYVSRNPPIGPRRPIPILGRSVGYRLLISGPKATEGVEEPDAYERPRQAPPILSEPSGGTERLT</sequence>
<dbReference type="EMBL" id="KZ293416">
    <property type="protein sequence ID" value="PBK77179.1"/>
    <property type="molecule type" value="Genomic_DNA"/>
</dbReference>
<keyword evidence="2" id="KW-1133">Transmembrane helix</keyword>
<dbReference type="Proteomes" id="UP000218334">
    <property type="component" value="Unassembled WGS sequence"/>
</dbReference>
<feature type="region of interest" description="Disordered" evidence="1">
    <location>
        <begin position="763"/>
        <end position="795"/>
    </location>
</feature>
<feature type="region of interest" description="Disordered" evidence="1">
    <location>
        <begin position="382"/>
        <end position="411"/>
    </location>
</feature>
<dbReference type="AlphaFoldDB" id="A0A2H3C272"/>
<evidence type="ECO:0000256" key="1">
    <source>
        <dbReference type="SAM" id="MobiDB-lite"/>
    </source>
</evidence>
<gene>
    <name evidence="3" type="ORF">ARMSODRAFT_265805</name>
</gene>
<feature type="transmembrane region" description="Helical" evidence="2">
    <location>
        <begin position="56"/>
        <end position="78"/>
    </location>
</feature>
<feature type="transmembrane region" description="Helical" evidence="2">
    <location>
        <begin position="258"/>
        <end position="275"/>
    </location>
</feature>
<accession>A0A2H3C272</accession>
<feature type="compositionally biased region" description="Polar residues" evidence="1">
    <location>
        <begin position="524"/>
        <end position="555"/>
    </location>
</feature>
<feature type="transmembrane region" description="Helical" evidence="2">
    <location>
        <begin position="216"/>
        <end position="246"/>
    </location>
</feature>
<feature type="transmembrane region" description="Helical" evidence="2">
    <location>
        <begin position="190"/>
        <end position="210"/>
    </location>
</feature>
<organism evidence="3 4">
    <name type="scientific">Armillaria solidipes</name>
    <dbReference type="NCBI Taxonomy" id="1076256"/>
    <lineage>
        <taxon>Eukaryota</taxon>
        <taxon>Fungi</taxon>
        <taxon>Dikarya</taxon>
        <taxon>Basidiomycota</taxon>
        <taxon>Agaricomycotina</taxon>
        <taxon>Agaricomycetes</taxon>
        <taxon>Agaricomycetidae</taxon>
        <taxon>Agaricales</taxon>
        <taxon>Marasmiineae</taxon>
        <taxon>Physalacriaceae</taxon>
        <taxon>Armillaria</taxon>
    </lineage>
</organism>
<keyword evidence="4" id="KW-1185">Reference proteome</keyword>
<feature type="region of interest" description="Disordered" evidence="1">
    <location>
        <begin position="514"/>
        <end position="583"/>
    </location>
</feature>
<evidence type="ECO:0000313" key="3">
    <source>
        <dbReference type="EMBL" id="PBK77179.1"/>
    </source>
</evidence>
<feature type="region of interest" description="Disordered" evidence="1">
    <location>
        <begin position="720"/>
        <end position="745"/>
    </location>
</feature>
<protein>
    <submittedName>
        <fullName evidence="3">Uncharacterized protein</fullName>
    </submittedName>
</protein>
<evidence type="ECO:0000256" key="2">
    <source>
        <dbReference type="SAM" id="Phobius"/>
    </source>
</evidence>
<evidence type="ECO:0000313" key="4">
    <source>
        <dbReference type="Proteomes" id="UP000218334"/>
    </source>
</evidence>
<reference evidence="4" key="1">
    <citation type="journal article" date="2017" name="Nat. Ecol. Evol.">
        <title>Genome expansion and lineage-specific genetic innovations in the forest pathogenic fungi Armillaria.</title>
        <authorList>
            <person name="Sipos G."/>
            <person name="Prasanna A.N."/>
            <person name="Walter M.C."/>
            <person name="O'Connor E."/>
            <person name="Balint B."/>
            <person name="Krizsan K."/>
            <person name="Kiss B."/>
            <person name="Hess J."/>
            <person name="Varga T."/>
            <person name="Slot J."/>
            <person name="Riley R."/>
            <person name="Boka B."/>
            <person name="Rigling D."/>
            <person name="Barry K."/>
            <person name="Lee J."/>
            <person name="Mihaltcheva S."/>
            <person name="LaButti K."/>
            <person name="Lipzen A."/>
            <person name="Waldron R."/>
            <person name="Moloney N.M."/>
            <person name="Sperisen C."/>
            <person name="Kredics L."/>
            <person name="Vagvoelgyi C."/>
            <person name="Patrignani A."/>
            <person name="Fitzpatrick D."/>
            <person name="Nagy I."/>
            <person name="Doyle S."/>
            <person name="Anderson J.B."/>
            <person name="Grigoriev I.V."/>
            <person name="Gueldener U."/>
            <person name="Muensterkoetter M."/>
            <person name="Nagy L.G."/>
        </authorList>
    </citation>
    <scope>NUCLEOTIDE SEQUENCE [LARGE SCALE GENOMIC DNA]</scope>
    <source>
        <strain evidence="4">28-4</strain>
    </source>
</reference>
<feature type="transmembrane region" description="Helical" evidence="2">
    <location>
        <begin position="156"/>
        <end position="178"/>
    </location>
</feature>
<feature type="transmembrane region" description="Helical" evidence="2">
    <location>
        <begin position="27"/>
        <end position="47"/>
    </location>
</feature>
<keyword evidence="2" id="KW-0812">Transmembrane</keyword>
<keyword evidence="2" id="KW-0472">Membrane</keyword>
<feature type="region of interest" description="Disordered" evidence="1">
    <location>
        <begin position="683"/>
        <end position="703"/>
    </location>
</feature>
<dbReference type="STRING" id="1076256.A0A2H3C272"/>
<name>A0A2H3C272_9AGAR</name>